<accession>A0A0F5V7R7</accession>
<name>A0A0F5V7R7_9GAMM</name>
<feature type="transmembrane region" description="Helical" evidence="1">
    <location>
        <begin position="82"/>
        <end position="103"/>
    </location>
</feature>
<dbReference type="EMBL" id="JWYV01000023">
    <property type="protein sequence ID" value="KKC98230.1"/>
    <property type="molecule type" value="Genomic_DNA"/>
</dbReference>
<keyword evidence="1" id="KW-0812">Transmembrane</keyword>
<dbReference type="OrthoDB" id="9795854at2"/>
<dbReference type="PIRSF" id="PIRSF004923">
    <property type="entry name" value="RseC"/>
    <property type="match status" value="1"/>
</dbReference>
<dbReference type="InterPro" id="IPR007359">
    <property type="entry name" value="SigmaE_reg_RseC_MucC"/>
</dbReference>
<dbReference type="PANTHER" id="PTHR35867">
    <property type="entry name" value="PROTEIN RSEC"/>
    <property type="match status" value="1"/>
</dbReference>
<dbReference type="PATRIC" id="fig|265726.11.peg.2708"/>
<dbReference type="PANTHER" id="PTHR35867:SF1">
    <property type="entry name" value="PROTEIN RSEC"/>
    <property type="match status" value="1"/>
</dbReference>
<dbReference type="InterPro" id="IPR026268">
    <property type="entry name" value="RseC"/>
</dbReference>
<dbReference type="STRING" id="265726.KY46_19535"/>
<comment type="caution">
    <text evidence="2">The sequence shown here is derived from an EMBL/GenBank/DDBJ whole genome shotgun (WGS) entry which is preliminary data.</text>
</comment>
<keyword evidence="3" id="KW-1185">Reference proteome</keyword>
<organism evidence="2 3">
    <name type="scientific">Photobacterium halotolerans</name>
    <dbReference type="NCBI Taxonomy" id="265726"/>
    <lineage>
        <taxon>Bacteria</taxon>
        <taxon>Pseudomonadati</taxon>
        <taxon>Pseudomonadota</taxon>
        <taxon>Gammaproteobacteria</taxon>
        <taxon>Vibrionales</taxon>
        <taxon>Vibrionaceae</taxon>
        <taxon>Photobacterium</taxon>
    </lineage>
</organism>
<dbReference type="Proteomes" id="UP000033633">
    <property type="component" value="Unassembled WGS sequence"/>
</dbReference>
<evidence type="ECO:0000313" key="3">
    <source>
        <dbReference type="Proteomes" id="UP000033633"/>
    </source>
</evidence>
<reference evidence="2 3" key="1">
    <citation type="submission" date="2014-12" db="EMBL/GenBank/DDBJ databases">
        <title>Mercury Reductase activity and rhizosphere competence traits in the genome of root associated Photobacterium halotolerans MELD1.</title>
        <authorList>
            <person name="Mathew D.C."/>
            <person name="Huang C.-C."/>
        </authorList>
    </citation>
    <scope>NUCLEOTIDE SEQUENCE [LARGE SCALE GENOMIC DNA]</scope>
    <source>
        <strain evidence="2 3">MELD1</strain>
    </source>
</reference>
<proteinExistence type="predicted"/>
<dbReference type="Pfam" id="PF04246">
    <property type="entry name" value="RseC_MucC"/>
    <property type="match status" value="1"/>
</dbReference>
<feature type="transmembrane region" description="Helical" evidence="1">
    <location>
        <begin position="109"/>
        <end position="129"/>
    </location>
</feature>
<dbReference type="AlphaFoldDB" id="A0A0F5V7R7"/>
<evidence type="ECO:0000256" key="1">
    <source>
        <dbReference type="SAM" id="Phobius"/>
    </source>
</evidence>
<protein>
    <submittedName>
        <fullName evidence="2">Sigma-E factor regulatory protein</fullName>
    </submittedName>
</protein>
<keyword evidence="1" id="KW-1133">Transmembrane helix</keyword>
<dbReference type="RefSeq" id="WP_046222273.1">
    <property type="nucleotide sequence ID" value="NZ_JWYV01000023.1"/>
</dbReference>
<gene>
    <name evidence="2" type="ORF">KY46_19535</name>
</gene>
<keyword evidence="1" id="KW-0472">Membrane</keyword>
<evidence type="ECO:0000313" key="2">
    <source>
        <dbReference type="EMBL" id="KKC98230.1"/>
    </source>
</evidence>
<sequence>MMHSLATVVAVDKKQITVSCQQQTSCGSCASQNSCGTGVVSKVLPGRQHQLTVSTAHIREPIHIGQLVEIGLSERSVLQSALLVYVLPLVTLLLGTLLGQWWFVELAGGGEGGVIAGALAGGALGLLIARYRARGLSAQGDYQPSLIRVLGKPVTQGLETNALSKDSSSR</sequence>